<dbReference type="EMBL" id="RWKW01000129">
    <property type="protein sequence ID" value="RST81433.1"/>
    <property type="molecule type" value="Genomic_DNA"/>
</dbReference>
<organism evidence="1 2">
    <name type="scientific">Aquibium carbonis</name>
    <dbReference type="NCBI Taxonomy" id="2495581"/>
    <lineage>
        <taxon>Bacteria</taxon>
        <taxon>Pseudomonadati</taxon>
        <taxon>Pseudomonadota</taxon>
        <taxon>Alphaproteobacteria</taxon>
        <taxon>Hyphomicrobiales</taxon>
        <taxon>Phyllobacteriaceae</taxon>
        <taxon>Aquibium</taxon>
    </lineage>
</organism>
<proteinExistence type="predicted"/>
<evidence type="ECO:0000313" key="1">
    <source>
        <dbReference type="EMBL" id="RST81433.1"/>
    </source>
</evidence>
<accession>A0A429YJ44</accession>
<name>A0A429YJ44_9HYPH</name>
<dbReference type="Proteomes" id="UP000278398">
    <property type="component" value="Unassembled WGS sequence"/>
</dbReference>
<dbReference type="OrthoDB" id="8368393at2"/>
<protein>
    <submittedName>
        <fullName evidence="1">Uncharacterized protein</fullName>
    </submittedName>
</protein>
<reference evidence="1 2" key="1">
    <citation type="submission" date="2018-12" db="EMBL/GenBank/DDBJ databases">
        <title>Mesorhizobium carbonis sp. nov., isolated from coal mine water.</title>
        <authorList>
            <person name="Xin W."/>
            <person name="Xu Z."/>
            <person name="Xiang F."/>
            <person name="Zhang J."/>
            <person name="Xi L."/>
            <person name="Liu J."/>
        </authorList>
    </citation>
    <scope>NUCLEOTIDE SEQUENCE [LARGE SCALE GENOMIC DNA]</scope>
    <source>
        <strain evidence="1 2">B2.3</strain>
    </source>
</reference>
<sequence length="121" mass="13120">MAVTLSANVDDQMALKVRSVAEKEHRSVSNVVSSALAVFTGLPKDVRDTLLELQSHQDVNGIRRLSREMMAAVSRLRLETATERLTAEGVFGGPDAGAEEIDLMEEATRLSEAAGRAKPDR</sequence>
<comment type="caution">
    <text evidence="1">The sequence shown here is derived from an EMBL/GenBank/DDBJ whole genome shotgun (WGS) entry which is preliminary data.</text>
</comment>
<evidence type="ECO:0000313" key="2">
    <source>
        <dbReference type="Proteomes" id="UP000278398"/>
    </source>
</evidence>
<gene>
    <name evidence="1" type="ORF">EJC49_24080</name>
</gene>
<keyword evidence="2" id="KW-1185">Reference proteome</keyword>
<dbReference type="RefSeq" id="WP_126702471.1">
    <property type="nucleotide sequence ID" value="NZ_RWKW01000129.1"/>
</dbReference>
<dbReference type="AlphaFoldDB" id="A0A429YJ44"/>